<proteinExistence type="predicted"/>
<protein>
    <submittedName>
        <fullName evidence="1">Uncharacterized protein</fullName>
    </submittedName>
</protein>
<organism evidence="1 2">
    <name type="scientific">Melipona quadrifasciata</name>
    <dbReference type="NCBI Taxonomy" id="166423"/>
    <lineage>
        <taxon>Eukaryota</taxon>
        <taxon>Metazoa</taxon>
        <taxon>Ecdysozoa</taxon>
        <taxon>Arthropoda</taxon>
        <taxon>Hexapoda</taxon>
        <taxon>Insecta</taxon>
        <taxon>Pterygota</taxon>
        <taxon>Neoptera</taxon>
        <taxon>Endopterygota</taxon>
        <taxon>Hymenoptera</taxon>
        <taxon>Apocrita</taxon>
        <taxon>Aculeata</taxon>
        <taxon>Apoidea</taxon>
        <taxon>Anthophila</taxon>
        <taxon>Apidae</taxon>
        <taxon>Melipona</taxon>
    </lineage>
</organism>
<keyword evidence="2" id="KW-1185">Reference proteome</keyword>
<dbReference type="Proteomes" id="UP000053105">
    <property type="component" value="Unassembled WGS sequence"/>
</dbReference>
<name>A0A0M9A1T1_9HYME</name>
<dbReference type="AlphaFoldDB" id="A0A0M9A1T1"/>
<evidence type="ECO:0000313" key="2">
    <source>
        <dbReference type="Proteomes" id="UP000053105"/>
    </source>
</evidence>
<gene>
    <name evidence="1" type="ORF">WN51_12201</name>
</gene>
<dbReference type="EMBL" id="KQ435762">
    <property type="protein sequence ID" value="KOX75457.1"/>
    <property type="molecule type" value="Genomic_DNA"/>
</dbReference>
<evidence type="ECO:0000313" key="1">
    <source>
        <dbReference type="EMBL" id="KOX75457.1"/>
    </source>
</evidence>
<accession>A0A0M9A1T1</accession>
<sequence length="97" mass="11852">MYGTKIYGWREWTELETVQIRYIKWYLGLDQCTSRYIVLDETKVVKLRLETGERAAKYEQTIWKLENQRLKVKECLREKISTSKRDKKVKLFSQKWA</sequence>
<dbReference type="OrthoDB" id="7615957at2759"/>
<reference evidence="1 2" key="1">
    <citation type="submission" date="2015-07" db="EMBL/GenBank/DDBJ databases">
        <title>The genome of Melipona quadrifasciata.</title>
        <authorList>
            <person name="Pan H."/>
            <person name="Kapheim K."/>
        </authorList>
    </citation>
    <scope>NUCLEOTIDE SEQUENCE [LARGE SCALE GENOMIC DNA]</scope>
    <source>
        <strain evidence="1">0111107301</strain>
        <tissue evidence="1">Whole body</tissue>
    </source>
</reference>